<gene>
    <name evidence="1" type="ORF">SEV965_LOCUS24482</name>
</gene>
<reference evidence="1" key="1">
    <citation type="submission" date="2021-02" db="EMBL/GenBank/DDBJ databases">
        <authorList>
            <person name="Nowell W R."/>
        </authorList>
    </citation>
    <scope>NUCLEOTIDE SEQUENCE</scope>
</reference>
<organism evidence="1 2">
    <name type="scientific">Rotaria sordida</name>
    <dbReference type="NCBI Taxonomy" id="392033"/>
    <lineage>
        <taxon>Eukaryota</taxon>
        <taxon>Metazoa</taxon>
        <taxon>Spiralia</taxon>
        <taxon>Gnathifera</taxon>
        <taxon>Rotifera</taxon>
        <taxon>Eurotatoria</taxon>
        <taxon>Bdelloidea</taxon>
        <taxon>Philodinida</taxon>
        <taxon>Philodinidae</taxon>
        <taxon>Rotaria</taxon>
    </lineage>
</organism>
<name>A0A815BCF9_9BILA</name>
<evidence type="ECO:0000313" key="1">
    <source>
        <dbReference type="EMBL" id="CAF1265776.1"/>
    </source>
</evidence>
<protein>
    <submittedName>
        <fullName evidence="1">Uncharacterized protein</fullName>
    </submittedName>
</protein>
<dbReference type="Proteomes" id="UP000663889">
    <property type="component" value="Unassembled WGS sequence"/>
</dbReference>
<accession>A0A815BCF9</accession>
<dbReference type="EMBL" id="CAJNOU010001893">
    <property type="protein sequence ID" value="CAF1265776.1"/>
    <property type="molecule type" value="Genomic_DNA"/>
</dbReference>
<proteinExistence type="predicted"/>
<evidence type="ECO:0000313" key="2">
    <source>
        <dbReference type="Proteomes" id="UP000663889"/>
    </source>
</evidence>
<comment type="caution">
    <text evidence="1">The sequence shown here is derived from an EMBL/GenBank/DDBJ whole genome shotgun (WGS) entry which is preliminary data.</text>
</comment>
<sequence>MVRVQLIDGSQYRPDMRKAFHDLLKQFLTKIQLKVYNRDDKVVQLLRLQTMVGTRMNLLQTLINRRINDIISVLVLKNYGLYVYYLPKKPFGTIDAKNLTYFIENEVSLDVIQLPPSYERSLHVERELREIISREKENNEIFILFNGVLPNVKRQEIILYGYRKKVIKIKKEILNVFEKNTLIAYKLNFKSQQQIEAFTECHSNPLKSIERLHNYYGVKLQLESNEFLAPEYIKNDIESYIEEILSEVSTNKTFETIELCKDIAIKEEQHLRIIAERYKCYIKTELKHNYQSYPVPKALISNTQVSQSIFEQSKQFYSSTDVLKKMIVANGSIELRIGDIALQETDVIVISTTFNGLKEGVIERLGEIQNEVTYIDVDGTMYTETNG</sequence>
<dbReference type="AlphaFoldDB" id="A0A815BCF9"/>
<feature type="non-terminal residue" evidence="1">
    <location>
        <position position="1"/>
    </location>
</feature>